<dbReference type="Gene3D" id="6.10.250.2700">
    <property type="match status" value="1"/>
</dbReference>
<dbReference type="RefSeq" id="WP_096895161.1">
    <property type="nucleotide sequence ID" value="NZ_BAOS01000027.1"/>
</dbReference>
<keyword evidence="2" id="KW-0472">Membrane</keyword>
<dbReference type="AlphaFoldDB" id="A0A286U0W1"/>
<comment type="caution">
    <text evidence="5">The sequence shown here is derived from an EMBL/GenBank/DDBJ whole genome shotgun (WGS) entry which is preliminary data.</text>
</comment>
<evidence type="ECO:0000313" key="4">
    <source>
        <dbReference type="EMBL" id="GAX61796.1"/>
    </source>
</evidence>
<keyword evidence="3" id="KW-0732">Signal</keyword>
<dbReference type="OrthoDB" id="5419575at2"/>
<keyword evidence="2" id="KW-1133">Transmembrane helix</keyword>
<protein>
    <submittedName>
        <fullName evidence="5">BdrC3</fullName>
    </submittedName>
</protein>
<evidence type="ECO:0000256" key="1">
    <source>
        <dbReference type="SAM" id="Coils"/>
    </source>
</evidence>
<keyword evidence="2" id="KW-0812">Transmembrane</keyword>
<accession>A0A286U0W1</accession>
<feature type="transmembrane region" description="Helical" evidence="2">
    <location>
        <begin position="76"/>
        <end position="93"/>
    </location>
</feature>
<dbReference type="PROSITE" id="PS51257">
    <property type="entry name" value="PROKAR_LIPOPROTEIN"/>
    <property type="match status" value="1"/>
</dbReference>
<dbReference type="EMBL" id="BAOS01000028">
    <property type="protein sequence ID" value="GAX61800.1"/>
    <property type="molecule type" value="Genomic_DNA"/>
</dbReference>
<evidence type="ECO:0000313" key="5">
    <source>
        <dbReference type="EMBL" id="GAX61800.1"/>
    </source>
</evidence>
<sequence>MKKVILIAMLSILSFSCVGYASDASFIRQDREMLIRLDEWQKAINKRIDDLRSELKGDIANLRGELQGDIADLRNLTYVVLAGIFAIFSFVLWDRRTTLAPAVKKNRELEEREDKIERVLKELAIKDEKVADALKHAGIL</sequence>
<keyword evidence="1" id="KW-0175">Coiled coil</keyword>
<feature type="signal peptide" evidence="3">
    <location>
        <begin position="1"/>
        <end position="21"/>
    </location>
</feature>
<name>A0A286U0W1_9BACT</name>
<evidence type="ECO:0000256" key="2">
    <source>
        <dbReference type="SAM" id="Phobius"/>
    </source>
</evidence>
<keyword evidence="6" id="KW-1185">Reference proteome</keyword>
<feature type="chain" id="PRO_5013507628" evidence="3">
    <location>
        <begin position="22"/>
        <end position="140"/>
    </location>
</feature>
<feature type="coiled-coil region" evidence="1">
    <location>
        <begin position="102"/>
        <end position="129"/>
    </location>
</feature>
<evidence type="ECO:0000256" key="3">
    <source>
        <dbReference type="SAM" id="SignalP"/>
    </source>
</evidence>
<gene>
    <name evidence="4" type="ORF">SCALIN_C27_0195</name>
    <name evidence="5" type="ORF">SCALIN_C28_0002</name>
</gene>
<reference evidence="6" key="2">
    <citation type="journal article" date="2017" name="Environ. Microbiol. Rep.">
        <title>Genetic Diversity of Marine Anaerobic Ammonium-Oxidizing Bacteria as Revealed by Genomic and Proteomic Analyses of 'Candidatus Scalindua japonica'.</title>
        <authorList>
            <person name="Oshiki M."/>
            <person name="Mizuto K."/>
            <person name="Kimura Z."/>
            <person name="Kindaichi T."/>
            <person name="Satoh H."/>
            <person name="Okabe S."/>
        </authorList>
    </citation>
    <scope>NUCLEOTIDE SEQUENCE [LARGE SCALE GENOMIC DNA]</scope>
    <source>
        <strain evidence="6">husup-a2</strain>
    </source>
</reference>
<organism evidence="5 6">
    <name type="scientific">Candidatus Scalindua japonica</name>
    <dbReference type="NCBI Taxonomy" id="1284222"/>
    <lineage>
        <taxon>Bacteria</taxon>
        <taxon>Pseudomonadati</taxon>
        <taxon>Planctomycetota</taxon>
        <taxon>Candidatus Brocadiia</taxon>
        <taxon>Candidatus Brocadiales</taxon>
        <taxon>Candidatus Scalinduaceae</taxon>
        <taxon>Candidatus Scalindua</taxon>
    </lineage>
</organism>
<evidence type="ECO:0000313" key="6">
    <source>
        <dbReference type="Proteomes" id="UP000218542"/>
    </source>
</evidence>
<dbReference type="EMBL" id="BAOS01000027">
    <property type="protein sequence ID" value="GAX61796.1"/>
    <property type="molecule type" value="Genomic_DNA"/>
</dbReference>
<reference evidence="5" key="1">
    <citation type="journal article" date="2017" name="Environ. Microbiol. Rep.">
        <title>Genetic diversity of marine anaerobic ammonium-oxidizing bacteria as revealed by genomic and proteomic analyses of 'Candidatus Scalindua japonica'.</title>
        <authorList>
            <person name="Oshiki M."/>
            <person name="Mizuto K."/>
            <person name="Kimura Z."/>
            <person name="Kindaichi T."/>
            <person name="Satoh H."/>
            <person name="Okabe S."/>
        </authorList>
    </citation>
    <scope>NUCLEOTIDE SEQUENCE</scope>
    <source>
        <strain evidence="5">Husup-a2</strain>
    </source>
</reference>
<proteinExistence type="predicted"/>
<dbReference type="Proteomes" id="UP000218542">
    <property type="component" value="Unassembled WGS sequence"/>
</dbReference>